<evidence type="ECO:0000313" key="2">
    <source>
        <dbReference type="EMBL" id="GAG10474.1"/>
    </source>
</evidence>
<reference evidence="2" key="1">
    <citation type="journal article" date="2014" name="Front. Microbiol.">
        <title>High frequency of phylogenetically diverse reductive dehalogenase-homologous genes in deep subseafloor sedimentary metagenomes.</title>
        <authorList>
            <person name="Kawai M."/>
            <person name="Futagami T."/>
            <person name="Toyoda A."/>
            <person name="Takaki Y."/>
            <person name="Nishi S."/>
            <person name="Hori S."/>
            <person name="Arai W."/>
            <person name="Tsubouchi T."/>
            <person name="Morono Y."/>
            <person name="Uchiyama I."/>
            <person name="Ito T."/>
            <person name="Fujiyama A."/>
            <person name="Inagaki F."/>
            <person name="Takami H."/>
        </authorList>
    </citation>
    <scope>NUCLEOTIDE SEQUENCE</scope>
    <source>
        <strain evidence="2">Expedition CK06-06</strain>
    </source>
</reference>
<proteinExistence type="predicted"/>
<organism evidence="2">
    <name type="scientific">marine sediment metagenome</name>
    <dbReference type="NCBI Taxonomy" id="412755"/>
    <lineage>
        <taxon>unclassified sequences</taxon>
        <taxon>metagenomes</taxon>
        <taxon>ecological metagenomes</taxon>
    </lineage>
</organism>
<feature type="domain" description="SLH" evidence="1">
    <location>
        <begin position="166"/>
        <end position="231"/>
    </location>
</feature>
<sequence length="269" mass="30163">WLEWYDEDVDIAKVWVKVTDDLSGNQSIRIYYGYTGDYAAFRVASPTKYGSNPVMPGGIGTYDYHIQHPSVITHSDWGDEIKMWYAGGENGWTDYFICYANSTTTRIAADPTDWDKPNLGLVAHDGDGGANNIQVETQVGGGVIYDNTFDWGTSNEDYIQLINTDIWHSSDGGVADPWAQEAIASLAKNTGFIAQLPDDTWLVPYQGIHRVDAIAELKRYYGSYISDSTDPYDTYTDYYETHYLESLDEQIYNAGASRHGELTLIFEGS</sequence>
<gene>
    <name evidence="2" type="ORF">S01H1_37179</name>
</gene>
<protein>
    <recommendedName>
        <fullName evidence="1">SLH domain-containing protein</fullName>
    </recommendedName>
</protein>
<dbReference type="InterPro" id="IPR001119">
    <property type="entry name" value="SLH_dom"/>
</dbReference>
<comment type="caution">
    <text evidence="2">The sequence shown here is derived from an EMBL/GenBank/DDBJ whole genome shotgun (WGS) entry which is preliminary data.</text>
</comment>
<accession>X0UXD0</accession>
<dbReference type="AlphaFoldDB" id="X0UXD0"/>
<feature type="non-terminal residue" evidence="2">
    <location>
        <position position="1"/>
    </location>
</feature>
<name>X0UXD0_9ZZZZ</name>
<feature type="non-terminal residue" evidence="2">
    <location>
        <position position="269"/>
    </location>
</feature>
<dbReference type="PROSITE" id="PS51272">
    <property type="entry name" value="SLH"/>
    <property type="match status" value="1"/>
</dbReference>
<evidence type="ECO:0000259" key="1">
    <source>
        <dbReference type="PROSITE" id="PS51272"/>
    </source>
</evidence>
<dbReference type="EMBL" id="BARS01023345">
    <property type="protein sequence ID" value="GAG10474.1"/>
    <property type="molecule type" value="Genomic_DNA"/>
</dbReference>